<feature type="domain" description="DUF4283" evidence="2">
    <location>
        <begin position="50"/>
        <end position="129"/>
    </location>
</feature>
<dbReference type="EMBL" id="JADFTS010000005">
    <property type="protein sequence ID" value="KAF9604251.1"/>
    <property type="molecule type" value="Genomic_DNA"/>
</dbReference>
<sequence length="490" mass="53536">MEGNSHSALSWNSLFQRTTSTTKTTCLKSFTLSYTDGVALVPRDIIDEGIEEWKDVLVGYFMDKRLAFPYVKRFLQKVWKLKGTMDITTDRDLFFINFSVDEDKQMALEGGPLFIAVKIFVIRPWSVEVEVLQNKTQTVPIWVKLSNVPMELWPLNGLSFLASLVVGPQCMDDATAKKERLSFAKACVTIPSSFKYPSSVPVDVGNRVVNIGLEYPWKPPACSKCNRFGHITKVLAPNMRVDTQAIVQAQENSPAVPIQNASHLEINNRNLVGAVRTHVRAIEASVGRVTEGFSTPIANTTATRHFYDGRSESVAPVNVQGSGPQLRTKGPSGSSHPMTNNNGVVNTPFSGNQTLQDQSGGEWISVRRGGSQSNQTSGMGGISIPSPVTRTNNFQAQHKTPAASTSGTRVASTSALDVGQLEENTPVSRINVNSSVNRENESQHFAVEKNTFELLASIEDEGIFNSDLNVQMETNSINGSFFSIPATGSS</sequence>
<dbReference type="AlphaFoldDB" id="A0A835HSY1"/>
<name>A0A835HSY1_9MAGN</name>
<protein>
    <recommendedName>
        <fullName evidence="2">DUF4283 domain-containing protein</fullName>
    </recommendedName>
</protein>
<dbReference type="Pfam" id="PF14111">
    <property type="entry name" value="DUF4283"/>
    <property type="match status" value="1"/>
</dbReference>
<evidence type="ECO:0000259" key="2">
    <source>
        <dbReference type="Pfam" id="PF14111"/>
    </source>
</evidence>
<proteinExistence type="predicted"/>
<dbReference type="OrthoDB" id="1939300at2759"/>
<evidence type="ECO:0000313" key="4">
    <source>
        <dbReference type="Proteomes" id="UP000631114"/>
    </source>
</evidence>
<keyword evidence="4" id="KW-1185">Reference proteome</keyword>
<gene>
    <name evidence="3" type="ORF">IFM89_004957</name>
</gene>
<feature type="compositionally biased region" description="Polar residues" evidence="1">
    <location>
        <begin position="319"/>
        <end position="359"/>
    </location>
</feature>
<comment type="caution">
    <text evidence="3">The sequence shown here is derived from an EMBL/GenBank/DDBJ whole genome shotgun (WGS) entry which is preliminary data.</text>
</comment>
<dbReference type="InterPro" id="IPR040256">
    <property type="entry name" value="At4g02000-like"/>
</dbReference>
<dbReference type="PANTHER" id="PTHR31286">
    <property type="entry name" value="GLYCINE-RICH CELL WALL STRUCTURAL PROTEIN 1.8-LIKE"/>
    <property type="match status" value="1"/>
</dbReference>
<feature type="region of interest" description="Disordered" evidence="1">
    <location>
        <begin position="314"/>
        <end position="359"/>
    </location>
</feature>
<dbReference type="InterPro" id="IPR025558">
    <property type="entry name" value="DUF4283"/>
</dbReference>
<reference evidence="3 4" key="1">
    <citation type="submission" date="2020-10" db="EMBL/GenBank/DDBJ databases">
        <title>The Coptis chinensis genome and diversification of protoberbering-type alkaloids.</title>
        <authorList>
            <person name="Wang B."/>
            <person name="Shu S."/>
            <person name="Song C."/>
            <person name="Liu Y."/>
        </authorList>
    </citation>
    <scope>NUCLEOTIDE SEQUENCE [LARGE SCALE GENOMIC DNA]</scope>
    <source>
        <strain evidence="3">HL-2020</strain>
        <tissue evidence="3">Leaf</tissue>
    </source>
</reference>
<dbReference type="Proteomes" id="UP000631114">
    <property type="component" value="Unassembled WGS sequence"/>
</dbReference>
<evidence type="ECO:0000256" key="1">
    <source>
        <dbReference type="SAM" id="MobiDB-lite"/>
    </source>
</evidence>
<organism evidence="3 4">
    <name type="scientific">Coptis chinensis</name>
    <dbReference type="NCBI Taxonomy" id="261450"/>
    <lineage>
        <taxon>Eukaryota</taxon>
        <taxon>Viridiplantae</taxon>
        <taxon>Streptophyta</taxon>
        <taxon>Embryophyta</taxon>
        <taxon>Tracheophyta</taxon>
        <taxon>Spermatophyta</taxon>
        <taxon>Magnoliopsida</taxon>
        <taxon>Ranunculales</taxon>
        <taxon>Ranunculaceae</taxon>
        <taxon>Coptidoideae</taxon>
        <taxon>Coptis</taxon>
    </lineage>
</organism>
<evidence type="ECO:0000313" key="3">
    <source>
        <dbReference type="EMBL" id="KAF9604251.1"/>
    </source>
</evidence>
<accession>A0A835HSY1</accession>
<dbReference type="PANTHER" id="PTHR31286:SF165">
    <property type="entry name" value="DUF4283 DOMAIN-CONTAINING PROTEIN"/>
    <property type="match status" value="1"/>
</dbReference>